<feature type="domain" description="Arrestin C-terminal-like" evidence="3">
    <location>
        <begin position="3"/>
        <end position="132"/>
    </location>
</feature>
<dbReference type="InterPro" id="IPR014756">
    <property type="entry name" value="Ig_E-set"/>
</dbReference>
<accession>A0A336LXE3</accession>
<evidence type="ECO:0000313" key="4">
    <source>
        <dbReference type="EMBL" id="SSX21449.1"/>
    </source>
</evidence>
<dbReference type="Pfam" id="PF00339">
    <property type="entry name" value="Arrestin_N"/>
    <property type="match status" value="1"/>
</dbReference>
<proteinExistence type="inferred from homology"/>
<comment type="similarity">
    <text evidence="1">Belongs to the arrestin family.</text>
</comment>
<dbReference type="SMART" id="SM01017">
    <property type="entry name" value="Arrestin_C"/>
    <property type="match status" value="2"/>
</dbReference>
<evidence type="ECO:0000256" key="1">
    <source>
        <dbReference type="ARBA" id="ARBA00005298"/>
    </source>
</evidence>
<dbReference type="Gene3D" id="2.60.40.640">
    <property type="match status" value="2"/>
</dbReference>
<gene>
    <name evidence="4" type="primary">CSON004653</name>
</gene>
<protein>
    <submittedName>
        <fullName evidence="4">CSON004653 protein</fullName>
    </submittedName>
</protein>
<evidence type="ECO:0000259" key="3">
    <source>
        <dbReference type="SMART" id="SM01017"/>
    </source>
</evidence>
<dbReference type="PANTHER" id="PTHR11188">
    <property type="entry name" value="ARRESTIN DOMAIN CONTAINING PROTEIN"/>
    <property type="match status" value="1"/>
</dbReference>
<dbReference type="InterPro" id="IPR011021">
    <property type="entry name" value="Arrestin-like_N"/>
</dbReference>
<feature type="domain" description="Arrestin C-terminal-like" evidence="3">
    <location>
        <begin position="169"/>
        <end position="302"/>
    </location>
</feature>
<dbReference type="OMA" id="CIHGAAH"/>
<name>A0A336LXE3_CULSO</name>
<dbReference type="EMBL" id="UFQT01000194">
    <property type="protein sequence ID" value="SSX21449.1"/>
    <property type="molecule type" value="Genomic_DNA"/>
</dbReference>
<dbReference type="PANTHER" id="PTHR11188:SF176">
    <property type="entry name" value="ARRESTIN DOMAIN-CONTAINING PROTEIN 1"/>
    <property type="match status" value="1"/>
</dbReference>
<evidence type="ECO:0000256" key="2">
    <source>
        <dbReference type="ARBA" id="ARBA00022606"/>
    </source>
</evidence>
<dbReference type="InterPro" id="IPR011022">
    <property type="entry name" value="Arrestin_C-like"/>
</dbReference>
<keyword evidence="2" id="KW-0716">Sensory transduction</keyword>
<dbReference type="SUPFAM" id="SSF81296">
    <property type="entry name" value="E set domains"/>
    <property type="match status" value="2"/>
</dbReference>
<dbReference type="AlphaFoldDB" id="A0A336LXE3"/>
<dbReference type="InterPro" id="IPR014752">
    <property type="entry name" value="Arrestin-like_C"/>
</dbReference>
<dbReference type="Pfam" id="PF02752">
    <property type="entry name" value="Arrestin_C"/>
    <property type="match status" value="1"/>
</dbReference>
<dbReference type="GO" id="GO:0015031">
    <property type="term" value="P:protein transport"/>
    <property type="evidence" value="ECO:0007669"/>
    <property type="project" value="TreeGrafter"/>
</dbReference>
<organism evidence="4">
    <name type="scientific">Culicoides sonorensis</name>
    <name type="common">Biting midge</name>
    <dbReference type="NCBI Taxonomy" id="179676"/>
    <lineage>
        <taxon>Eukaryota</taxon>
        <taxon>Metazoa</taxon>
        <taxon>Ecdysozoa</taxon>
        <taxon>Arthropoda</taxon>
        <taxon>Hexapoda</taxon>
        <taxon>Insecta</taxon>
        <taxon>Pterygota</taxon>
        <taxon>Neoptera</taxon>
        <taxon>Endopterygota</taxon>
        <taxon>Diptera</taxon>
        <taxon>Nematocera</taxon>
        <taxon>Chironomoidea</taxon>
        <taxon>Ceratopogonidae</taxon>
        <taxon>Ceratopogoninae</taxon>
        <taxon>Culicoides</taxon>
        <taxon>Monoculicoides</taxon>
    </lineage>
</organism>
<dbReference type="InterPro" id="IPR050357">
    <property type="entry name" value="Arrestin_domain-protein"/>
</dbReference>
<reference evidence="4" key="1">
    <citation type="submission" date="2018-07" db="EMBL/GenBank/DDBJ databases">
        <authorList>
            <person name="Quirk P.G."/>
            <person name="Krulwich T.A."/>
        </authorList>
    </citation>
    <scope>NUCLEOTIDE SEQUENCE</scope>
</reference>
<sequence>MGIKCDIKTDQTSYCPGQTINCNVQLDFDSPVKKIKNISVRFKGESETKWTRGAGKNSITYTAEQEYFRNYVYIVGSKDSGNDNELAAGVHNYTVKFTLPTALPSSFIGRHGSIRYTIKVHVDVAWAFDSNFVVEFNVCAPVDLNQIPEAQLPVSIEQSKQFSICCIPLGGPYRLTFNLPYSGFCNEQKIPICLECANNSNVYIKGIKIALRKLITYHSELPHKDTKRDDVKLSVLKFQVSIDKQQTKQFTGELIVPAATACNLANCSIIQISHRLEVSTELSGCRSNFVFDVPVTIGHLGQMSGPPIYMPSKGAMGQGPPSYDIAMRNSTPAVPANI</sequence>
<dbReference type="GO" id="GO:0005737">
    <property type="term" value="C:cytoplasm"/>
    <property type="evidence" value="ECO:0007669"/>
    <property type="project" value="TreeGrafter"/>
</dbReference>
<dbReference type="VEuPathDB" id="VectorBase:CSON004653"/>